<dbReference type="GO" id="GO:0016567">
    <property type="term" value="P:protein ubiquitination"/>
    <property type="evidence" value="ECO:0007669"/>
    <property type="project" value="InterPro"/>
</dbReference>
<dbReference type="Pfam" id="PF13920">
    <property type="entry name" value="zf-C3HC4_3"/>
    <property type="match status" value="1"/>
</dbReference>
<accession>H3APB7</accession>
<dbReference type="SUPFAM" id="SSF57850">
    <property type="entry name" value="RING/U-box"/>
    <property type="match status" value="1"/>
</dbReference>
<feature type="domain" description="RING-type" evidence="16">
    <location>
        <begin position="194"/>
        <end position="231"/>
    </location>
</feature>
<dbReference type="Bgee" id="ENSLACG00000010106">
    <property type="expression patterns" value="Expressed in muscle tissue and 6 other cell types or tissues"/>
</dbReference>
<dbReference type="EMBL" id="AFYH01076472">
    <property type="status" value="NOT_ANNOTATED_CDS"/>
    <property type="molecule type" value="Genomic_DNA"/>
</dbReference>
<dbReference type="PROSITE" id="PS50089">
    <property type="entry name" value="ZF_RING_2"/>
    <property type="match status" value="1"/>
</dbReference>
<evidence type="ECO:0000256" key="4">
    <source>
        <dbReference type="ARBA" id="ARBA00022679"/>
    </source>
</evidence>
<evidence type="ECO:0000256" key="1">
    <source>
        <dbReference type="ARBA" id="ARBA00000900"/>
    </source>
</evidence>
<keyword evidence="10" id="KW-0862">Zinc</keyword>
<dbReference type="eggNOG" id="KOG1571">
    <property type="taxonomic scope" value="Eukaryota"/>
</dbReference>
<dbReference type="AlphaFoldDB" id="H3APB7"/>
<dbReference type="InterPro" id="IPR051652">
    <property type="entry name" value="MDM2_MDM4_MUL1"/>
</dbReference>
<evidence type="ECO:0000256" key="11">
    <source>
        <dbReference type="ARBA" id="ARBA00022989"/>
    </source>
</evidence>
<dbReference type="Pfam" id="PF12483">
    <property type="entry name" value="GIDE"/>
    <property type="match status" value="1"/>
</dbReference>
<evidence type="ECO:0000256" key="13">
    <source>
        <dbReference type="ARBA" id="ARBA00023136"/>
    </source>
</evidence>
<dbReference type="GO" id="GO:0008270">
    <property type="term" value="F:zinc ion binding"/>
    <property type="evidence" value="ECO:0007669"/>
    <property type="project" value="UniProtKB-KW"/>
</dbReference>
<dbReference type="STRING" id="7897.ENSLACP00000011488"/>
<comment type="subcellular location">
    <subcellularLocation>
        <location evidence="2">Mitochondrion outer membrane</location>
        <topology evidence="2">Multi-pass membrane protein</topology>
    </subcellularLocation>
</comment>
<keyword evidence="13 15" id="KW-0472">Membrane</keyword>
<proteinExistence type="predicted"/>
<keyword evidence="11 15" id="KW-1133">Transmembrane helix</keyword>
<dbReference type="InterPro" id="IPR013083">
    <property type="entry name" value="Znf_RING/FYVE/PHD"/>
</dbReference>
<dbReference type="GO" id="GO:0061630">
    <property type="term" value="F:ubiquitin protein ligase activity"/>
    <property type="evidence" value="ECO:0007669"/>
    <property type="project" value="UniProtKB-EC"/>
</dbReference>
<keyword evidence="4" id="KW-0808">Transferase</keyword>
<evidence type="ECO:0000256" key="9">
    <source>
        <dbReference type="ARBA" id="ARBA00022787"/>
    </source>
</evidence>
<evidence type="ECO:0000256" key="3">
    <source>
        <dbReference type="ARBA" id="ARBA00012483"/>
    </source>
</evidence>
<evidence type="ECO:0000256" key="12">
    <source>
        <dbReference type="ARBA" id="ARBA00023128"/>
    </source>
</evidence>
<evidence type="ECO:0000256" key="14">
    <source>
        <dbReference type="PROSITE-ProRule" id="PRU00175"/>
    </source>
</evidence>
<evidence type="ECO:0000259" key="16">
    <source>
        <dbReference type="PROSITE" id="PS50089"/>
    </source>
</evidence>
<dbReference type="InterPro" id="IPR001841">
    <property type="entry name" value="Znf_RING"/>
</dbReference>
<evidence type="ECO:0000313" key="17">
    <source>
        <dbReference type="Ensembl" id="ENSLACP00000011488.1"/>
    </source>
</evidence>
<sequence>MHERVNVVPFKLTSPVGCKTSVHVLSPLDASGLHLETVYERFHQPTHGFKDLLGHYLSGEKPKGFLEMEEMVKVGTSLTGIGELVLDSDRVIKLQPPKDGSEYFLSLAEWQTVLNEQEAMATVWKVLAAIFGLAGLAVLLLAARRVYQWYKEQQKREEQRRRFKEMSSGQDSFGQARSSTFLGEEEEEIPKNACVICLSQPRECVFLICGHVCCCFDCFRALPSQICPICRASIQRAVPLYQP</sequence>
<keyword evidence="18" id="KW-1185">Reference proteome</keyword>
<evidence type="ECO:0000256" key="15">
    <source>
        <dbReference type="SAM" id="Phobius"/>
    </source>
</evidence>
<reference evidence="18" key="1">
    <citation type="submission" date="2011-08" db="EMBL/GenBank/DDBJ databases">
        <title>The draft genome of Latimeria chalumnae.</title>
        <authorList>
            <person name="Di Palma F."/>
            <person name="Alfoldi J."/>
            <person name="Johnson J."/>
            <person name="Berlin A."/>
            <person name="Gnerre S."/>
            <person name="Jaffe D."/>
            <person name="MacCallum I."/>
            <person name="Young S."/>
            <person name="Walker B.J."/>
            <person name="Lander E."/>
            <person name="Lindblad-Toh K."/>
        </authorList>
    </citation>
    <scope>NUCLEOTIDE SEQUENCE [LARGE SCALE GENOMIC DNA]</scope>
    <source>
        <strain evidence="18">Wild caught</strain>
    </source>
</reference>
<keyword evidence="8" id="KW-0833">Ubl conjugation pathway</keyword>
<protein>
    <recommendedName>
        <fullName evidence="3">RING-type E3 ubiquitin transferase</fullName>
        <ecNumber evidence="3">2.3.2.27</ecNumber>
    </recommendedName>
</protein>
<keyword evidence="7 14" id="KW-0863">Zinc-finger</keyword>
<evidence type="ECO:0000256" key="6">
    <source>
        <dbReference type="ARBA" id="ARBA00022723"/>
    </source>
</evidence>
<dbReference type="GeneTree" id="ENSGT00390000012141"/>
<dbReference type="OMA" id="FRSANEM"/>
<reference evidence="17" key="2">
    <citation type="submission" date="2025-08" db="UniProtKB">
        <authorList>
            <consortium name="Ensembl"/>
        </authorList>
    </citation>
    <scope>IDENTIFICATION</scope>
</reference>
<reference evidence="17" key="3">
    <citation type="submission" date="2025-09" db="UniProtKB">
        <authorList>
            <consortium name="Ensembl"/>
        </authorList>
    </citation>
    <scope>IDENTIFICATION</scope>
</reference>
<dbReference type="InterPro" id="IPR022170">
    <property type="entry name" value="MUL1-like"/>
</dbReference>
<dbReference type="Gene3D" id="3.30.40.10">
    <property type="entry name" value="Zinc/RING finger domain, C3HC4 (zinc finger)"/>
    <property type="match status" value="1"/>
</dbReference>
<dbReference type="PANTHER" id="PTHR12183:SF6">
    <property type="entry name" value="RING-TYPE E3 UBIQUITIN TRANSFERASE"/>
    <property type="match status" value="1"/>
</dbReference>
<dbReference type="HOGENOM" id="CLU_050604_2_1_1"/>
<dbReference type="PANTHER" id="PTHR12183">
    <property type="entry name" value="MITOCHONDRIAL UBIQUITIN LIGASE ACTIVATOR OF NFKB 1"/>
    <property type="match status" value="1"/>
</dbReference>
<dbReference type="GO" id="GO:0005741">
    <property type="term" value="C:mitochondrial outer membrane"/>
    <property type="evidence" value="ECO:0007669"/>
    <property type="project" value="UniProtKB-SubCell"/>
</dbReference>
<comment type="catalytic activity">
    <reaction evidence="1">
        <text>S-ubiquitinyl-[E2 ubiquitin-conjugating enzyme]-L-cysteine + [acceptor protein]-L-lysine = [E2 ubiquitin-conjugating enzyme]-L-cysteine + N(6)-ubiquitinyl-[acceptor protein]-L-lysine.</text>
        <dbReference type="EC" id="2.3.2.27"/>
    </reaction>
</comment>
<dbReference type="Ensembl" id="ENSLACT00000011576.1">
    <property type="protein sequence ID" value="ENSLACP00000011488.1"/>
    <property type="gene ID" value="ENSLACG00000010106.1"/>
</dbReference>
<dbReference type="Proteomes" id="UP000008672">
    <property type="component" value="Unassembled WGS sequence"/>
</dbReference>
<evidence type="ECO:0000256" key="8">
    <source>
        <dbReference type="ARBA" id="ARBA00022786"/>
    </source>
</evidence>
<evidence type="ECO:0000256" key="2">
    <source>
        <dbReference type="ARBA" id="ARBA00004374"/>
    </source>
</evidence>
<evidence type="ECO:0000256" key="7">
    <source>
        <dbReference type="ARBA" id="ARBA00022771"/>
    </source>
</evidence>
<organism evidence="17 18">
    <name type="scientific">Latimeria chalumnae</name>
    <name type="common">Coelacanth</name>
    <dbReference type="NCBI Taxonomy" id="7897"/>
    <lineage>
        <taxon>Eukaryota</taxon>
        <taxon>Metazoa</taxon>
        <taxon>Chordata</taxon>
        <taxon>Craniata</taxon>
        <taxon>Vertebrata</taxon>
        <taxon>Euteleostomi</taxon>
        <taxon>Coelacanthiformes</taxon>
        <taxon>Coelacanthidae</taxon>
        <taxon>Latimeria</taxon>
    </lineage>
</organism>
<keyword evidence="5 15" id="KW-0812">Transmembrane</keyword>
<evidence type="ECO:0000256" key="5">
    <source>
        <dbReference type="ARBA" id="ARBA00022692"/>
    </source>
</evidence>
<evidence type="ECO:0000256" key="10">
    <source>
        <dbReference type="ARBA" id="ARBA00022833"/>
    </source>
</evidence>
<dbReference type="InParanoid" id="H3APB7"/>
<keyword evidence="12" id="KW-0496">Mitochondrion</keyword>
<dbReference type="EC" id="2.3.2.27" evidence="3"/>
<evidence type="ECO:0000313" key="18">
    <source>
        <dbReference type="Proteomes" id="UP000008672"/>
    </source>
</evidence>
<keyword evidence="6" id="KW-0479">Metal-binding</keyword>
<feature type="transmembrane region" description="Helical" evidence="15">
    <location>
        <begin position="123"/>
        <end position="143"/>
    </location>
</feature>
<keyword evidence="9" id="KW-1000">Mitochondrion outer membrane</keyword>
<name>H3APB7_LATCH</name>